<evidence type="ECO:0000313" key="14">
    <source>
        <dbReference type="EMBL" id="PAV21037.1"/>
    </source>
</evidence>
<evidence type="ECO:0000256" key="3">
    <source>
        <dbReference type="ARBA" id="ARBA00004629"/>
    </source>
</evidence>
<evidence type="ECO:0000256" key="8">
    <source>
        <dbReference type="ARBA" id="ARBA00022838"/>
    </source>
</evidence>
<evidence type="ECO:0000256" key="4">
    <source>
        <dbReference type="ARBA" id="ARBA00008952"/>
    </source>
</evidence>
<name>A0A286UN43_9AGAM</name>
<evidence type="ECO:0000256" key="11">
    <source>
        <dbReference type="ARBA" id="ARBA00023328"/>
    </source>
</evidence>
<dbReference type="AlphaFoldDB" id="A0A286UN43"/>
<dbReference type="PANTHER" id="PTHR28262:SF1">
    <property type="entry name" value="DASH COMPLEX SUBUNIT SPC19"/>
    <property type="match status" value="1"/>
</dbReference>
<keyword evidence="7" id="KW-0963">Cytoplasm</keyword>
<dbReference type="GO" id="GO:0008608">
    <property type="term" value="P:attachment of spindle microtubules to kinetochore"/>
    <property type="evidence" value="ECO:0007669"/>
    <property type="project" value="InterPro"/>
</dbReference>
<keyword evidence="11" id="KW-0137">Centromere</keyword>
<dbReference type="STRING" id="2282107.A0A286UN43"/>
<dbReference type="GO" id="GO:0042729">
    <property type="term" value="C:DASH complex"/>
    <property type="evidence" value="ECO:0007669"/>
    <property type="project" value="InterPro"/>
</dbReference>
<accession>A0A286UN43</accession>
<evidence type="ECO:0000256" key="6">
    <source>
        <dbReference type="ARBA" id="ARBA00022454"/>
    </source>
</evidence>
<evidence type="ECO:0000256" key="2">
    <source>
        <dbReference type="ARBA" id="ARBA00004186"/>
    </source>
</evidence>
<dbReference type="PANTHER" id="PTHR28262">
    <property type="entry name" value="DASH COMPLEX SUBUNIT SPC19"/>
    <property type="match status" value="1"/>
</dbReference>
<evidence type="ECO:0000256" key="5">
    <source>
        <dbReference type="ARBA" id="ARBA00016329"/>
    </source>
</evidence>
<comment type="caution">
    <text evidence="14">The sequence shown here is derived from an EMBL/GenBank/DDBJ whole genome shotgun (WGS) entry which is preliminary data.</text>
</comment>
<feature type="coiled-coil region" evidence="13">
    <location>
        <begin position="140"/>
        <end position="167"/>
    </location>
</feature>
<dbReference type="GO" id="GO:0005876">
    <property type="term" value="C:spindle microtubule"/>
    <property type="evidence" value="ECO:0007669"/>
    <property type="project" value="InterPro"/>
</dbReference>
<evidence type="ECO:0000256" key="1">
    <source>
        <dbReference type="ARBA" id="ARBA00004123"/>
    </source>
</evidence>
<sequence length="172" mass="19803">MSRGARESMFPGGSYGHRSTVTPCSSSLLDCVGHMADVCSETHDTQQLLRNGTFDLKRMGRVLDSQRVFLFVNESMVKKYKEDLGEEIEPQILELVERAKKGLKVLERKHYSLQNKAGNSQMKKTSTHRSVQDKMNERKLRILTGQRQDLERELETLQREIESLEVNYDPTL</sequence>
<keyword evidence="8" id="KW-0995">Kinetochore</keyword>
<proteinExistence type="inferred from homology"/>
<comment type="subcellular location">
    <subcellularLocation>
        <location evidence="3">Chromosome</location>
        <location evidence="3">Centromere</location>
        <location evidence="3">Kinetochore</location>
    </subcellularLocation>
    <subcellularLocation>
        <location evidence="2">Cytoplasm</location>
        <location evidence="2">Cytoskeleton</location>
        <location evidence="2">Spindle</location>
    </subcellularLocation>
    <subcellularLocation>
        <location evidence="1">Nucleus</location>
    </subcellularLocation>
</comment>
<keyword evidence="10" id="KW-0539">Nucleus</keyword>
<keyword evidence="6" id="KW-0158">Chromosome</keyword>
<comment type="similarity">
    <text evidence="4">Belongs to the DASH complex SPC19 family.</text>
</comment>
<gene>
    <name evidence="14" type="ORF">PNOK_0366400</name>
</gene>
<dbReference type="EMBL" id="NBII01000003">
    <property type="protein sequence ID" value="PAV21037.1"/>
    <property type="molecule type" value="Genomic_DNA"/>
</dbReference>
<evidence type="ECO:0000256" key="9">
    <source>
        <dbReference type="ARBA" id="ARBA00023212"/>
    </source>
</evidence>
<keyword evidence="13" id="KW-0175">Coiled coil</keyword>
<evidence type="ECO:0000256" key="10">
    <source>
        <dbReference type="ARBA" id="ARBA00023242"/>
    </source>
</evidence>
<reference evidence="14 15" key="1">
    <citation type="journal article" date="2017" name="Mol. Ecol.">
        <title>Comparative and population genomic landscape of Phellinus noxius: A hypervariable fungus causing root rot in trees.</title>
        <authorList>
            <person name="Chung C.L."/>
            <person name="Lee T.J."/>
            <person name="Akiba M."/>
            <person name="Lee H.H."/>
            <person name="Kuo T.H."/>
            <person name="Liu D."/>
            <person name="Ke H.M."/>
            <person name="Yokoi T."/>
            <person name="Roa M.B."/>
            <person name="Lu M.J."/>
            <person name="Chang Y.Y."/>
            <person name="Ann P.J."/>
            <person name="Tsai J.N."/>
            <person name="Chen C.Y."/>
            <person name="Tzean S.S."/>
            <person name="Ota Y."/>
            <person name="Hattori T."/>
            <person name="Sahashi N."/>
            <person name="Liou R.F."/>
            <person name="Kikuchi T."/>
            <person name="Tsai I.J."/>
        </authorList>
    </citation>
    <scope>NUCLEOTIDE SEQUENCE [LARGE SCALE GENOMIC DNA]</scope>
    <source>
        <strain evidence="14 15">FFPRI411160</strain>
    </source>
</reference>
<protein>
    <recommendedName>
        <fullName evidence="5">DASH complex subunit SPC19</fullName>
    </recommendedName>
    <alternativeName>
        <fullName evidence="12">Outer kinetochore protein SPC19</fullName>
    </alternativeName>
</protein>
<keyword evidence="9" id="KW-0206">Cytoskeleton</keyword>
<organism evidence="14 15">
    <name type="scientific">Pyrrhoderma noxium</name>
    <dbReference type="NCBI Taxonomy" id="2282107"/>
    <lineage>
        <taxon>Eukaryota</taxon>
        <taxon>Fungi</taxon>
        <taxon>Dikarya</taxon>
        <taxon>Basidiomycota</taxon>
        <taxon>Agaricomycotina</taxon>
        <taxon>Agaricomycetes</taxon>
        <taxon>Hymenochaetales</taxon>
        <taxon>Hymenochaetaceae</taxon>
        <taxon>Pyrrhoderma</taxon>
    </lineage>
</organism>
<evidence type="ECO:0000313" key="15">
    <source>
        <dbReference type="Proteomes" id="UP000217199"/>
    </source>
</evidence>
<dbReference type="InParanoid" id="A0A286UN43"/>
<dbReference type="OrthoDB" id="3361333at2759"/>
<dbReference type="Pfam" id="PF08287">
    <property type="entry name" value="DASH_Spc19"/>
    <property type="match status" value="1"/>
</dbReference>
<dbReference type="InterPro" id="IPR013251">
    <property type="entry name" value="DASH_Spc19"/>
</dbReference>
<evidence type="ECO:0000256" key="7">
    <source>
        <dbReference type="ARBA" id="ARBA00022490"/>
    </source>
</evidence>
<dbReference type="Proteomes" id="UP000217199">
    <property type="component" value="Unassembled WGS sequence"/>
</dbReference>
<keyword evidence="15" id="KW-1185">Reference proteome</keyword>
<evidence type="ECO:0000256" key="12">
    <source>
        <dbReference type="ARBA" id="ARBA00032583"/>
    </source>
</evidence>
<evidence type="ECO:0000256" key="13">
    <source>
        <dbReference type="SAM" id="Coils"/>
    </source>
</evidence>